<evidence type="ECO:0000259" key="4">
    <source>
        <dbReference type="Pfam" id="PF03328"/>
    </source>
</evidence>
<comment type="caution">
    <text evidence="5">The sequence shown here is derived from an EMBL/GenBank/DDBJ whole genome shotgun (WGS) entry which is preliminary data.</text>
</comment>
<dbReference type="SUPFAM" id="SSF51621">
    <property type="entry name" value="Phosphoenolpyruvate/pyruvate domain"/>
    <property type="match status" value="1"/>
</dbReference>
<dbReference type="EMBL" id="BLAF01000004">
    <property type="protein sequence ID" value="GES17493.1"/>
    <property type="molecule type" value="Genomic_DNA"/>
</dbReference>
<protein>
    <recommendedName>
        <fullName evidence="4">HpcH/HpaI aldolase/citrate lyase domain-containing protein</fullName>
    </recommendedName>
</protein>
<dbReference type="Gene3D" id="3.20.20.60">
    <property type="entry name" value="Phosphoenolpyruvate-binding domains"/>
    <property type="match status" value="1"/>
</dbReference>
<dbReference type="GO" id="GO:0046872">
    <property type="term" value="F:metal ion binding"/>
    <property type="evidence" value="ECO:0007669"/>
    <property type="project" value="UniProtKB-KW"/>
</dbReference>
<dbReference type="GO" id="GO:0016832">
    <property type="term" value="F:aldehyde-lyase activity"/>
    <property type="evidence" value="ECO:0007669"/>
    <property type="project" value="TreeGrafter"/>
</dbReference>
<evidence type="ECO:0000313" key="6">
    <source>
        <dbReference type="Proteomes" id="UP000377595"/>
    </source>
</evidence>
<dbReference type="PANTHER" id="PTHR30502:SF0">
    <property type="entry name" value="PHOSPHOENOLPYRUVATE CARBOXYLASE FAMILY PROTEIN"/>
    <property type="match status" value="1"/>
</dbReference>
<keyword evidence="2" id="KW-0479">Metal-binding</keyword>
<dbReference type="GO" id="GO:0005737">
    <property type="term" value="C:cytoplasm"/>
    <property type="evidence" value="ECO:0007669"/>
    <property type="project" value="TreeGrafter"/>
</dbReference>
<dbReference type="Proteomes" id="UP000377595">
    <property type="component" value="Unassembled WGS sequence"/>
</dbReference>
<dbReference type="InterPro" id="IPR005000">
    <property type="entry name" value="Aldolase/citrate-lyase_domain"/>
</dbReference>
<dbReference type="Pfam" id="PF03328">
    <property type="entry name" value="HpcH_HpaI"/>
    <property type="match status" value="1"/>
</dbReference>
<feature type="domain" description="HpcH/HpaI aldolase/citrate lyase" evidence="4">
    <location>
        <begin position="18"/>
        <end position="102"/>
    </location>
</feature>
<keyword evidence="6" id="KW-1185">Reference proteome</keyword>
<accession>A0A5M3XEW6</accession>
<dbReference type="InterPro" id="IPR015813">
    <property type="entry name" value="Pyrv/PenolPyrv_kinase-like_dom"/>
</dbReference>
<evidence type="ECO:0000256" key="3">
    <source>
        <dbReference type="ARBA" id="ARBA00023239"/>
    </source>
</evidence>
<dbReference type="InterPro" id="IPR040442">
    <property type="entry name" value="Pyrv_kinase-like_dom_sf"/>
</dbReference>
<evidence type="ECO:0000313" key="5">
    <source>
        <dbReference type="EMBL" id="GES17493.1"/>
    </source>
</evidence>
<gene>
    <name evidence="5" type="ORF">Aple_003880</name>
</gene>
<name>A0A5M3XEW6_9ACTN</name>
<evidence type="ECO:0000256" key="1">
    <source>
        <dbReference type="ARBA" id="ARBA00005568"/>
    </source>
</evidence>
<evidence type="ECO:0000256" key="2">
    <source>
        <dbReference type="ARBA" id="ARBA00022723"/>
    </source>
</evidence>
<sequence>MGWSLPPAARGVWVKIPAVESIEDIVETAGLDGVFIGPFDLALSSGLAADSAAFGDLATRVEKAVTGRIALGGVAADVAAAEDLAVRGYSFAMVGADTSLLAAATGALMERGAA</sequence>
<dbReference type="PANTHER" id="PTHR30502">
    <property type="entry name" value="2-KETO-3-DEOXY-L-RHAMNONATE ALDOLASE"/>
    <property type="match status" value="1"/>
</dbReference>
<dbReference type="AlphaFoldDB" id="A0A5M3XEW6"/>
<proteinExistence type="inferred from homology"/>
<organism evidence="5 6">
    <name type="scientific">Acrocarpospora pleiomorpha</name>
    <dbReference type="NCBI Taxonomy" id="90975"/>
    <lineage>
        <taxon>Bacteria</taxon>
        <taxon>Bacillati</taxon>
        <taxon>Actinomycetota</taxon>
        <taxon>Actinomycetes</taxon>
        <taxon>Streptosporangiales</taxon>
        <taxon>Streptosporangiaceae</taxon>
        <taxon>Acrocarpospora</taxon>
    </lineage>
</organism>
<comment type="similarity">
    <text evidence="1">Belongs to the HpcH/HpaI aldolase family.</text>
</comment>
<dbReference type="InterPro" id="IPR050251">
    <property type="entry name" value="HpcH-HpaI_aldolase"/>
</dbReference>
<keyword evidence="3" id="KW-0456">Lyase</keyword>
<reference evidence="5 6" key="1">
    <citation type="submission" date="2019-10" db="EMBL/GenBank/DDBJ databases">
        <title>Whole genome shotgun sequence of Acrocarpospora pleiomorpha NBRC 16267.</title>
        <authorList>
            <person name="Ichikawa N."/>
            <person name="Kimura A."/>
            <person name="Kitahashi Y."/>
            <person name="Komaki H."/>
            <person name="Oguchi A."/>
        </authorList>
    </citation>
    <scope>NUCLEOTIDE SEQUENCE [LARGE SCALE GENOMIC DNA]</scope>
    <source>
        <strain evidence="5 6">NBRC 16267</strain>
    </source>
</reference>
<dbReference type="RefSeq" id="WP_155342651.1">
    <property type="nucleotide sequence ID" value="NZ_BAAAHM010000001.1"/>
</dbReference>